<dbReference type="EMBL" id="JAEUGD010000058">
    <property type="protein sequence ID" value="MBL6448089.1"/>
    <property type="molecule type" value="Genomic_DNA"/>
</dbReference>
<name>A0A937FXS3_9BACT</name>
<keyword evidence="3" id="KW-0732">Signal</keyword>
<evidence type="ECO:0000256" key="2">
    <source>
        <dbReference type="ARBA" id="ARBA00014031"/>
    </source>
</evidence>
<evidence type="ECO:0000256" key="1">
    <source>
        <dbReference type="ARBA" id="ARBA00003989"/>
    </source>
</evidence>
<keyword evidence="5" id="KW-1185">Reference proteome</keyword>
<dbReference type="InterPro" id="IPR018893">
    <property type="entry name" value="T8SS_CsgF"/>
</dbReference>
<comment type="caution">
    <text evidence="4">The sequence shown here is derived from an EMBL/GenBank/DDBJ whole genome shotgun (WGS) entry which is preliminary data.</text>
</comment>
<dbReference type="Pfam" id="PF10614">
    <property type="entry name" value="CsgF"/>
    <property type="match status" value="1"/>
</dbReference>
<protein>
    <recommendedName>
        <fullName evidence="2">Curli production assembly/transport component CsgF</fullName>
    </recommendedName>
</protein>
<dbReference type="Proteomes" id="UP000614216">
    <property type="component" value="Unassembled WGS sequence"/>
</dbReference>
<evidence type="ECO:0000313" key="5">
    <source>
        <dbReference type="Proteomes" id="UP000614216"/>
    </source>
</evidence>
<organism evidence="4 5">
    <name type="scientific">Fulvivirga marina</name>
    <dbReference type="NCBI Taxonomy" id="2494733"/>
    <lineage>
        <taxon>Bacteria</taxon>
        <taxon>Pseudomonadati</taxon>
        <taxon>Bacteroidota</taxon>
        <taxon>Cytophagia</taxon>
        <taxon>Cytophagales</taxon>
        <taxon>Fulvivirgaceae</taxon>
        <taxon>Fulvivirga</taxon>
    </lineage>
</organism>
<sequence>MKPNIRITLTILLLIILQNAYSQDLVYKPINPAFGGDSFNYQWLLSSAQEQNDFKGNNDLDFLNKDPLQQFEQDLNRQILSQLSRRLVTDVFGEEGLKDGTFEIGGFQIEINSYPDGIHIDILDSSTGGETSIIVPYF</sequence>
<dbReference type="AlphaFoldDB" id="A0A937FXS3"/>
<proteinExistence type="predicted"/>
<reference evidence="4" key="1">
    <citation type="submission" date="2021-01" db="EMBL/GenBank/DDBJ databases">
        <title>Fulvivirga kasyanovii gen. nov., sp nov., a novel member of the phylum Bacteroidetes isolated from seawater in a mussel farm.</title>
        <authorList>
            <person name="Zhao L.-H."/>
            <person name="Wang Z.-J."/>
        </authorList>
    </citation>
    <scope>NUCLEOTIDE SEQUENCE</scope>
    <source>
        <strain evidence="4">29W222</strain>
    </source>
</reference>
<evidence type="ECO:0000313" key="4">
    <source>
        <dbReference type="EMBL" id="MBL6448089.1"/>
    </source>
</evidence>
<evidence type="ECO:0000256" key="3">
    <source>
        <dbReference type="ARBA" id="ARBA00022729"/>
    </source>
</evidence>
<gene>
    <name evidence="4" type="ORF">JMN32_17355</name>
</gene>
<accession>A0A937FXS3</accession>
<dbReference type="RefSeq" id="WP_202857625.1">
    <property type="nucleotide sequence ID" value="NZ_JAEUGD010000058.1"/>
</dbReference>
<comment type="function">
    <text evidence="1">May be involved in the biogenesis of curli organelles.</text>
</comment>